<reference evidence="1" key="1">
    <citation type="submission" date="2022-02" db="EMBL/GenBank/DDBJ databases">
        <authorList>
            <person name="King R."/>
        </authorList>
    </citation>
    <scope>NUCLEOTIDE SEQUENCE</scope>
</reference>
<gene>
    <name evidence="1" type="ORF">SPLIT_LOCUS2357</name>
</gene>
<keyword evidence="2" id="KW-1185">Reference proteome</keyword>
<proteinExistence type="predicted"/>
<accession>A0A9P0HX32</accession>
<sequence length="100" mass="11388">MLYEAVITMNILASIKAIGEGHVENRSLEIDISNLSLNYGVMKRNNKISREEIPREDKTSFFAIRANQIVNKHQTGHKQTPHTMKRAMTINLHKNQNSTG</sequence>
<organism evidence="1 2">
    <name type="scientific">Spodoptera littoralis</name>
    <name type="common">Egyptian cotton leafworm</name>
    <dbReference type="NCBI Taxonomy" id="7109"/>
    <lineage>
        <taxon>Eukaryota</taxon>
        <taxon>Metazoa</taxon>
        <taxon>Ecdysozoa</taxon>
        <taxon>Arthropoda</taxon>
        <taxon>Hexapoda</taxon>
        <taxon>Insecta</taxon>
        <taxon>Pterygota</taxon>
        <taxon>Neoptera</taxon>
        <taxon>Endopterygota</taxon>
        <taxon>Lepidoptera</taxon>
        <taxon>Glossata</taxon>
        <taxon>Ditrysia</taxon>
        <taxon>Noctuoidea</taxon>
        <taxon>Noctuidae</taxon>
        <taxon>Amphipyrinae</taxon>
        <taxon>Spodoptera</taxon>
    </lineage>
</organism>
<evidence type="ECO:0000313" key="1">
    <source>
        <dbReference type="EMBL" id="CAH1636996.1"/>
    </source>
</evidence>
<dbReference type="EMBL" id="LR824545">
    <property type="protein sequence ID" value="CAH1636996.1"/>
    <property type="molecule type" value="Genomic_DNA"/>
</dbReference>
<protein>
    <submittedName>
        <fullName evidence="1">Uncharacterized protein</fullName>
    </submittedName>
</protein>
<dbReference type="Proteomes" id="UP001153321">
    <property type="component" value="Chromosome 14"/>
</dbReference>
<name>A0A9P0HX32_SPOLI</name>
<evidence type="ECO:0000313" key="2">
    <source>
        <dbReference type="Proteomes" id="UP001153321"/>
    </source>
</evidence>
<dbReference type="AlphaFoldDB" id="A0A9P0HX32"/>